<evidence type="ECO:0000313" key="2">
    <source>
        <dbReference type="Proteomes" id="UP001474421"/>
    </source>
</evidence>
<accession>A0AAW1BIV2</accession>
<proteinExistence type="predicted"/>
<sequence length="110" mass="12104">MDGLENCVSTQENVTWPKTRAEVSVNQPMVYYAQERVPVTVENASVLPRNGTFQENSVNVMTRIVTNMMALFVQEMAYVAVETASAGQVGLEMLVRSGLGVNIPNIAMKH</sequence>
<dbReference type="GO" id="GO:0007229">
    <property type="term" value="P:integrin-mediated signaling pathway"/>
    <property type="evidence" value="ECO:0007669"/>
    <property type="project" value="UniProtKB-KW"/>
</dbReference>
<dbReference type="EMBL" id="JAOTOJ010000004">
    <property type="protein sequence ID" value="KAK9401741.1"/>
    <property type="molecule type" value="Genomic_DNA"/>
</dbReference>
<dbReference type="Proteomes" id="UP001474421">
    <property type="component" value="Unassembled WGS sequence"/>
</dbReference>
<dbReference type="AlphaFoldDB" id="A0AAW1BIV2"/>
<keyword evidence="1" id="KW-0401">Integrin</keyword>
<organism evidence="1 2">
    <name type="scientific">Crotalus adamanteus</name>
    <name type="common">Eastern diamondback rattlesnake</name>
    <dbReference type="NCBI Taxonomy" id="8729"/>
    <lineage>
        <taxon>Eukaryota</taxon>
        <taxon>Metazoa</taxon>
        <taxon>Chordata</taxon>
        <taxon>Craniata</taxon>
        <taxon>Vertebrata</taxon>
        <taxon>Euteleostomi</taxon>
        <taxon>Lepidosauria</taxon>
        <taxon>Squamata</taxon>
        <taxon>Bifurcata</taxon>
        <taxon>Unidentata</taxon>
        <taxon>Episquamata</taxon>
        <taxon>Toxicofera</taxon>
        <taxon>Serpentes</taxon>
        <taxon>Colubroidea</taxon>
        <taxon>Viperidae</taxon>
        <taxon>Crotalinae</taxon>
        <taxon>Crotalus</taxon>
    </lineage>
</organism>
<comment type="caution">
    <text evidence="1">The sequence shown here is derived from an EMBL/GenBank/DDBJ whole genome shotgun (WGS) entry which is preliminary data.</text>
</comment>
<keyword evidence="2" id="KW-1185">Reference proteome</keyword>
<gene>
    <name evidence="1" type="ORF">NXF25_010097</name>
</gene>
<evidence type="ECO:0000313" key="1">
    <source>
        <dbReference type="EMBL" id="KAK9401741.1"/>
    </source>
</evidence>
<protein>
    <submittedName>
        <fullName evidence="1">Itgbl1: Integrin beta-like 1</fullName>
    </submittedName>
</protein>
<name>A0AAW1BIV2_CROAD</name>
<reference evidence="1 2" key="1">
    <citation type="journal article" date="2024" name="Proc. Natl. Acad. Sci. U.S.A.">
        <title>The genetic regulatory architecture and epigenomic basis for age-related changes in rattlesnake venom.</title>
        <authorList>
            <person name="Hogan M.P."/>
            <person name="Holding M.L."/>
            <person name="Nystrom G.S."/>
            <person name="Colston T.J."/>
            <person name="Bartlett D.A."/>
            <person name="Mason A.J."/>
            <person name="Ellsworth S.A."/>
            <person name="Rautsaw R.M."/>
            <person name="Lawrence K.C."/>
            <person name="Strickland J.L."/>
            <person name="He B."/>
            <person name="Fraser P."/>
            <person name="Margres M.J."/>
            <person name="Gilbert D.M."/>
            <person name="Gibbs H.L."/>
            <person name="Parkinson C.L."/>
            <person name="Rokyta D.R."/>
        </authorList>
    </citation>
    <scope>NUCLEOTIDE SEQUENCE [LARGE SCALE GENOMIC DNA]</scope>
    <source>
        <strain evidence="1">DRR0105</strain>
    </source>
</reference>